<proteinExistence type="predicted"/>
<comment type="caution">
    <text evidence="1">The sequence shown here is derived from an EMBL/GenBank/DDBJ whole genome shotgun (WGS) entry which is preliminary data.</text>
</comment>
<sequence>MFLKMTKSSNQELVTLERRITYQLLVPHRVTSGHQ</sequence>
<dbReference type="EMBL" id="BPVZ01000037">
    <property type="protein sequence ID" value="GKV12796.1"/>
    <property type="molecule type" value="Genomic_DNA"/>
</dbReference>
<evidence type="ECO:0000313" key="1">
    <source>
        <dbReference type="EMBL" id="GKV12796.1"/>
    </source>
</evidence>
<protein>
    <submittedName>
        <fullName evidence="1">Uncharacterized protein</fullName>
    </submittedName>
</protein>
<accession>A0AAV5JK39</accession>
<keyword evidence="2" id="KW-1185">Reference proteome</keyword>
<dbReference type="AlphaFoldDB" id="A0AAV5JK39"/>
<gene>
    <name evidence="1" type="ORF">SLEP1_g23899</name>
</gene>
<dbReference type="Proteomes" id="UP001054252">
    <property type="component" value="Unassembled WGS sequence"/>
</dbReference>
<evidence type="ECO:0000313" key="2">
    <source>
        <dbReference type="Proteomes" id="UP001054252"/>
    </source>
</evidence>
<organism evidence="1 2">
    <name type="scientific">Rubroshorea leprosula</name>
    <dbReference type="NCBI Taxonomy" id="152421"/>
    <lineage>
        <taxon>Eukaryota</taxon>
        <taxon>Viridiplantae</taxon>
        <taxon>Streptophyta</taxon>
        <taxon>Embryophyta</taxon>
        <taxon>Tracheophyta</taxon>
        <taxon>Spermatophyta</taxon>
        <taxon>Magnoliopsida</taxon>
        <taxon>eudicotyledons</taxon>
        <taxon>Gunneridae</taxon>
        <taxon>Pentapetalae</taxon>
        <taxon>rosids</taxon>
        <taxon>malvids</taxon>
        <taxon>Malvales</taxon>
        <taxon>Dipterocarpaceae</taxon>
        <taxon>Rubroshorea</taxon>
    </lineage>
</organism>
<reference evidence="1 2" key="1">
    <citation type="journal article" date="2021" name="Commun. Biol.">
        <title>The genome of Shorea leprosula (Dipterocarpaceae) highlights the ecological relevance of drought in aseasonal tropical rainforests.</title>
        <authorList>
            <person name="Ng K.K.S."/>
            <person name="Kobayashi M.J."/>
            <person name="Fawcett J.A."/>
            <person name="Hatakeyama M."/>
            <person name="Paape T."/>
            <person name="Ng C.H."/>
            <person name="Ang C.C."/>
            <person name="Tnah L.H."/>
            <person name="Lee C.T."/>
            <person name="Nishiyama T."/>
            <person name="Sese J."/>
            <person name="O'Brien M.J."/>
            <person name="Copetti D."/>
            <person name="Mohd Noor M.I."/>
            <person name="Ong R.C."/>
            <person name="Putra M."/>
            <person name="Sireger I.Z."/>
            <person name="Indrioko S."/>
            <person name="Kosugi Y."/>
            <person name="Izuno A."/>
            <person name="Isagi Y."/>
            <person name="Lee S.L."/>
            <person name="Shimizu K.K."/>
        </authorList>
    </citation>
    <scope>NUCLEOTIDE SEQUENCE [LARGE SCALE GENOMIC DNA]</scope>
    <source>
        <strain evidence="1">214</strain>
    </source>
</reference>
<name>A0AAV5JK39_9ROSI</name>